<keyword evidence="3" id="KW-1185">Reference proteome</keyword>
<keyword evidence="2" id="KW-0808">Transferase</keyword>
<dbReference type="Proteomes" id="UP000077701">
    <property type="component" value="Unassembled WGS sequence"/>
</dbReference>
<sequence>MRPDVTLQPLDETSLRELLDAAVADADPLEVMPPVDGPAGWTAGRRQAFLDFHRARSLSGEPVETTYVIRVGEEAVGAARLCPIEDAGHAVEAGIWIGRSHRGSGVGGAVLRRLFELARAGGARRLFASTTAGNTPMRRLLAAAGAELARDGQEITAWADLAEAGF</sequence>
<proteinExistence type="predicted"/>
<dbReference type="InterPro" id="IPR000182">
    <property type="entry name" value="GNAT_dom"/>
</dbReference>
<dbReference type="Pfam" id="PF00583">
    <property type="entry name" value="Acetyltransf_1"/>
    <property type="match status" value="1"/>
</dbReference>
<reference evidence="3" key="2">
    <citation type="submission" date="2016-04" db="EMBL/GenBank/DDBJ databases">
        <title>Planomonospora sphaerica JCM9374 whole genome shotgun sequence.</title>
        <authorList>
            <person name="Suzuki T."/>
            <person name="Dohra H."/>
            <person name="Kodani S."/>
        </authorList>
    </citation>
    <scope>NUCLEOTIDE SEQUENCE [LARGE SCALE GENOMIC DNA]</scope>
    <source>
        <strain evidence="3">JCM 9374</strain>
    </source>
</reference>
<comment type="caution">
    <text evidence="2">The sequence shown here is derived from an EMBL/GenBank/DDBJ whole genome shotgun (WGS) entry which is preliminary data.</text>
</comment>
<dbReference type="EMBL" id="BDCX01000015">
    <property type="protein sequence ID" value="GAT69833.1"/>
    <property type="molecule type" value="Genomic_DNA"/>
</dbReference>
<dbReference type="RefSeq" id="WP_068901589.1">
    <property type="nucleotide sequence ID" value="NZ_BDCX01000015.1"/>
</dbReference>
<dbReference type="CDD" id="cd04301">
    <property type="entry name" value="NAT_SF"/>
    <property type="match status" value="1"/>
</dbReference>
<evidence type="ECO:0000259" key="1">
    <source>
        <dbReference type="PROSITE" id="PS51186"/>
    </source>
</evidence>
<dbReference type="Gene3D" id="3.40.630.30">
    <property type="match status" value="1"/>
</dbReference>
<evidence type="ECO:0000313" key="3">
    <source>
        <dbReference type="Proteomes" id="UP000077701"/>
    </source>
</evidence>
<dbReference type="OrthoDB" id="4938828at2"/>
<feature type="domain" description="N-acetyltransferase" evidence="1">
    <location>
        <begin position="5"/>
        <end position="166"/>
    </location>
</feature>
<accession>A0A161MDQ4</accession>
<dbReference type="SUPFAM" id="SSF55729">
    <property type="entry name" value="Acyl-CoA N-acyltransferases (Nat)"/>
    <property type="match status" value="1"/>
</dbReference>
<evidence type="ECO:0000313" key="2">
    <source>
        <dbReference type="EMBL" id="GAT69833.1"/>
    </source>
</evidence>
<dbReference type="STRING" id="161355.PS9374_05513"/>
<reference evidence="2 3" key="1">
    <citation type="journal article" date="2016" name="Genome Announc.">
        <title>Draft Genome Sequence of Planomonospora sphaerica JCM9374, a Rare Actinomycete.</title>
        <authorList>
            <person name="Dohra H."/>
            <person name="Suzuki T."/>
            <person name="Inoue Y."/>
            <person name="Kodani S."/>
        </authorList>
    </citation>
    <scope>NUCLEOTIDE SEQUENCE [LARGE SCALE GENOMIC DNA]</scope>
    <source>
        <strain evidence="2 3">JCM 9374</strain>
    </source>
</reference>
<name>A0A161MDQ4_9ACTN</name>
<dbReference type="InterPro" id="IPR016181">
    <property type="entry name" value="Acyl_CoA_acyltransferase"/>
</dbReference>
<protein>
    <submittedName>
        <fullName evidence="2">GCN5 family acetyltransferase</fullName>
    </submittedName>
</protein>
<dbReference type="PROSITE" id="PS51186">
    <property type="entry name" value="GNAT"/>
    <property type="match status" value="1"/>
</dbReference>
<dbReference type="GO" id="GO:0016747">
    <property type="term" value="F:acyltransferase activity, transferring groups other than amino-acyl groups"/>
    <property type="evidence" value="ECO:0007669"/>
    <property type="project" value="InterPro"/>
</dbReference>
<gene>
    <name evidence="2" type="ORF">PS9374_05513</name>
</gene>
<organism evidence="2 3">
    <name type="scientific">Planomonospora sphaerica</name>
    <dbReference type="NCBI Taxonomy" id="161355"/>
    <lineage>
        <taxon>Bacteria</taxon>
        <taxon>Bacillati</taxon>
        <taxon>Actinomycetota</taxon>
        <taxon>Actinomycetes</taxon>
        <taxon>Streptosporangiales</taxon>
        <taxon>Streptosporangiaceae</taxon>
        <taxon>Planomonospora</taxon>
    </lineage>
</organism>
<dbReference type="AlphaFoldDB" id="A0A161MDQ4"/>